<reference evidence="3" key="1">
    <citation type="submission" date="2014-07" db="EMBL/GenBank/DDBJ databases">
        <authorList>
            <person name="Hornung V.Bastian."/>
        </authorList>
    </citation>
    <scope>NUCLEOTIDE SEQUENCE</scope>
    <source>
        <strain evidence="3">PCE-S</strain>
    </source>
</reference>
<gene>
    <name evidence="4" type="ORF">AT727_15465</name>
    <name evidence="3" type="ORF">DPCES_2089</name>
</gene>
<evidence type="ECO:0000313" key="4">
    <source>
        <dbReference type="EMBL" id="KTE93128.1"/>
    </source>
</evidence>
<evidence type="ECO:0000313" key="3">
    <source>
        <dbReference type="EMBL" id="CDX01976.1"/>
    </source>
</evidence>
<dbReference type="AlphaFoldDB" id="A0A098B278"/>
<feature type="transmembrane region" description="Helical" evidence="2">
    <location>
        <begin position="37"/>
        <end position="56"/>
    </location>
</feature>
<name>A0A098B278_DESHA</name>
<sequence>MRGEQKISLYWITVILVSAPFIVITTRMAYRFNLKKWEAALVSFLMIAFALVFPIVLRREKVLHWLFGACGLLLFTVGITAIRNRSQSPPESSIIVDEPKEDDVFCPDEAAISHQEEASISYQDEAAISYQEEDTVSLSAEDGPSDPVEEKRADTPEVLLPEHEQEATEEEAVKEEAGDAEPMEIFVEDEESVETEANRCEEASLLEEVTKLEEIRPEEKSINHDIPLASEPVEKTEPPLIHMKEFSLQELIEKGFQAKEQERFHLAAEWFILALDQKPSYDIAFYLIVETCEHWKNGSSIYDALDKVAPYINEYIQNAPPEWRTQLMEWLDNENLPVPGEFRKD</sequence>
<feature type="transmembrane region" description="Helical" evidence="2">
    <location>
        <begin position="62"/>
        <end position="82"/>
    </location>
</feature>
<feature type="compositionally biased region" description="Basic and acidic residues" evidence="1">
    <location>
        <begin position="148"/>
        <end position="166"/>
    </location>
</feature>
<evidence type="ECO:0000256" key="1">
    <source>
        <dbReference type="SAM" id="MobiDB-lite"/>
    </source>
</evidence>
<dbReference type="OrthoDB" id="1809874at2"/>
<dbReference type="EMBL" id="LOCK01000008">
    <property type="protein sequence ID" value="KTE93128.1"/>
    <property type="molecule type" value="Genomic_DNA"/>
</dbReference>
<dbReference type="Proteomes" id="UP000054623">
    <property type="component" value="Unassembled WGS sequence"/>
</dbReference>
<evidence type="ECO:0000313" key="5">
    <source>
        <dbReference type="Proteomes" id="UP000054623"/>
    </source>
</evidence>
<protein>
    <submittedName>
        <fullName evidence="3">Uncharacterized protein</fullName>
    </submittedName>
</protein>
<keyword evidence="2" id="KW-0472">Membrane</keyword>
<feature type="compositionally biased region" description="Acidic residues" evidence="1">
    <location>
        <begin position="167"/>
        <end position="179"/>
    </location>
</feature>
<dbReference type="PATRIC" id="fig|49338.4.peg.2252"/>
<proteinExistence type="predicted"/>
<keyword evidence="2" id="KW-1133">Transmembrane helix</keyword>
<dbReference type="EMBL" id="LK996017">
    <property type="protein sequence ID" value="CDX01976.1"/>
    <property type="molecule type" value="Genomic_DNA"/>
</dbReference>
<accession>A0A098B278</accession>
<feature type="region of interest" description="Disordered" evidence="1">
    <location>
        <begin position="131"/>
        <end position="179"/>
    </location>
</feature>
<feature type="transmembrane region" description="Helical" evidence="2">
    <location>
        <begin position="7"/>
        <end position="25"/>
    </location>
</feature>
<reference evidence="4 5" key="2">
    <citation type="submission" date="2015-12" db="EMBL/GenBank/DDBJ databases">
        <title>Draft Genome Sequence of Desulfitobacterium hafniense Strain DH, a Sulfate-reducing Bacterium Isolated from Paddy Soils.</title>
        <authorList>
            <person name="Bao P."/>
            <person name="Zhang X."/>
            <person name="Li G."/>
        </authorList>
    </citation>
    <scope>NUCLEOTIDE SEQUENCE [LARGE SCALE GENOMIC DNA]</scope>
    <source>
        <strain evidence="4 5">DH</strain>
    </source>
</reference>
<organism evidence="3">
    <name type="scientific">Desulfitobacterium hafniense</name>
    <name type="common">Desulfitobacterium frappieri</name>
    <dbReference type="NCBI Taxonomy" id="49338"/>
    <lineage>
        <taxon>Bacteria</taxon>
        <taxon>Bacillati</taxon>
        <taxon>Bacillota</taxon>
        <taxon>Clostridia</taxon>
        <taxon>Eubacteriales</taxon>
        <taxon>Desulfitobacteriaceae</taxon>
        <taxon>Desulfitobacterium</taxon>
    </lineage>
</organism>
<keyword evidence="2" id="KW-0812">Transmembrane</keyword>
<evidence type="ECO:0000256" key="2">
    <source>
        <dbReference type="SAM" id="Phobius"/>
    </source>
</evidence>